<comment type="subcellular location">
    <subcellularLocation>
        <location evidence="10">Cytoplasm</location>
    </subcellularLocation>
</comment>
<feature type="binding site" evidence="10">
    <location>
        <begin position="200"/>
        <end position="208"/>
    </location>
    <ligand>
        <name>GTP</name>
        <dbReference type="ChEBI" id="CHEBI:37565"/>
    </ligand>
</feature>
<organism evidence="14 15">
    <name type="scientific">Ilumatobacter coccineus (strain NBRC 103263 / KCTC 29153 / YM16-304)</name>
    <dbReference type="NCBI Taxonomy" id="1313172"/>
    <lineage>
        <taxon>Bacteria</taxon>
        <taxon>Bacillati</taxon>
        <taxon>Actinomycetota</taxon>
        <taxon>Acidimicrobiia</taxon>
        <taxon>Acidimicrobiales</taxon>
        <taxon>Ilumatobacteraceae</taxon>
        <taxon>Ilumatobacter</taxon>
    </lineage>
</organism>
<name>A0A6C7DV52_ILUCY</name>
<dbReference type="GO" id="GO:0042274">
    <property type="term" value="P:ribosomal small subunit biogenesis"/>
    <property type="evidence" value="ECO:0007669"/>
    <property type="project" value="UniProtKB-UniRule"/>
</dbReference>
<feature type="binding site" evidence="10">
    <location>
        <position position="294"/>
    </location>
    <ligand>
        <name>Zn(2+)</name>
        <dbReference type="ChEBI" id="CHEBI:29105"/>
    </ligand>
</feature>
<accession>A0A6C7DV52</accession>
<dbReference type="Proteomes" id="UP000011863">
    <property type="component" value="Chromosome"/>
</dbReference>
<dbReference type="CDD" id="cd01854">
    <property type="entry name" value="YjeQ_EngC"/>
    <property type="match status" value="1"/>
</dbReference>
<evidence type="ECO:0000256" key="1">
    <source>
        <dbReference type="ARBA" id="ARBA00022490"/>
    </source>
</evidence>
<keyword evidence="5 10" id="KW-0547">Nucleotide-binding</keyword>
<comment type="cofactor">
    <cofactor evidence="10">
        <name>Zn(2+)</name>
        <dbReference type="ChEBI" id="CHEBI:29105"/>
    </cofactor>
    <text evidence="10">Binds 1 zinc ion per subunit.</text>
</comment>
<dbReference type="PROSITE" id="PS51721">
    <property type="entry name" value="G_CP"/>
    <property type="match status" value="1"/>
</dbReference>
<comment type="subunit">
    <text evidence="10">Monomer. Associates with 30S ribosomal subunit, binds 16S rRNA.</text>
</comment>
<dbReference type="AlphaFoldDB" id="A0A6C7DV52"/>
<sequence length="355" mass="37894">MTETPTSLDRLGWSDAFASAWHELGEPGEPARVTRLDRGWSTAARSLEQALGTAEPVRLRNIGADVAVGDWIIPSDDGERVEHVLERTSAFTRRASFDGMRAVSHTLAANIDVVFLVHALGSPPSPRRLERELVLAFDSGAEPVVILTKTDLVDDPEPARAALAEVALGVPVLLASGISGEGIDAVRSYADGNRTLAFLGASGVGKSTLVNGLVGSELLATSAVRDGDQRGRHTTVAAELVALDGEGWVIDTPGVRAVSLWLSGDGIERAFADVFDLMDGCRFRDCKHDQEPGCAVQAAIASGDLDPVRLDALEKLIEEEAALEEEQRAREKAADRRVGGKTRPPEASEYDGMRD</sequence>
<comment type="similarity">
    <text evidence="10">Belongs to the TRAFAC class YlqF/YawG GTPase family. RsgA subfamily.</text>
</comment>
<evidence type="ECO:0000256" key="10">
    <source>
        <dbReference type="HAMAP-Rule" id="MF_01820"/>
    </source>
</evidence>
<dbReference type="PANTHER" id="PTHR32120:SF10">
    <property type="entry name" value="SMALL RIBOSOMAL SUBUNIT BIOGENESIS GTPASE RSGA"/>
    <property type="match status" value="1"/>
</dbReference>
<evidence type="ECO:0000313" key="15">
    <source>
        <dbReference type="Proteomes" id="UP000011863"/>
    </source>
</evidence>
<dbReference type="RefSeq" id="WP_015439912.1">
    <property type="nucleotide sequence ID" value="NC_020520.1"/>
</dbReference>
<feature type="binding site" evidence="10">
    <location>
        <position position="281"/>
    </location>
    <ligand>
        <name>Zn(2+)</name>
        <dbReference type="ChEBI" id="CHEBI:29105"/>
    </ligand>
</feature>
<feature type="binding site" evidence="10">
    <location>
        <position position="288"/>
    </location>
    <ligand>
        <name>Zn(2+)</name>
        <dbReference type="ChEBI" id="CHEBI:29105"/>
    </ligand>
</feature>
<dbReference type="NCBIfam" id="TIGR00157">
    <property type="entry name" value="ribosome small subunit-dependent GTPase A"/>
    <property type="match status" value="1"/>
</dbReference>
<feature type="domain" description="EngC GTPase" evidence="12">
    <location>
        <begin position="109"/>
        <end position="256"/>
    </location>
</feature>
<keyword evidence="6 10" id="KW-0378">Hydrolase</keyword>
<evidence type="ECO:0000256" key="9">
    <source>
        <dbReference type="ARBA" id="ARBA00023134"/>
    </source>
</evidence>
<evidence type="ECO:0000259" key="12">
    <source>
        <dbReference type="PROSITE" id="PS50936"/>
    </source>
</evidence>
<dbReference type="Pfam" id="PF03193">
    <property type="entry name" value="RsgA_GTPase"/>
    <property type="match status" value="1"/>
</dbReference>
<dbReference type="HAMAP" id="MF_01820">
    <property type="entry name" value="GTPase_RsgA"/>
    <property type="match status" value="1"/>
</dbReference>
<dbReference type="GO" id="GO:0019843">
    <property type="term" value="F:rRNA binding"/>
    <property type="evidence" value="ECO:0007669"/>
    <property type="project" value="UniProtKB-KW"/>
</dbReference>
<keyword evidence="15" id="KW-1185">Reference proteome</keyword>
<dbReference type="KEGG" id="aym:YM304_03500"/>
<dbReference type="EC" id="3.6.1.-" evidence="10"/>
<dbReference type="GO" id="GO:0005737">
    <property type="term" value="C:cytoplasm"/>
    <property type="evidence" value="ECO:0007669"/>
    <property type="project" value="UniProtKB-SubCell"/>
</dbReference>
<evidence type="ECO:0000256" key="5">
    <source>
        <dbReference type="ARBA" id="ARBA00022741"/>
    </source>
</evidence>
<gene>
    <name evidence="10 14" type="primary">rsgA</name>
    <name evidence="14" type="ORF">YM304_03500</name>
</gene>
<dbReference type="EMBL" id="AP012057">
    <property type="protein sequence ID" value="BAN00664.1"/>
    <property type="molecule type" value="Genomic_DNA"/>
</dbReference>
<dbReference type="GO" id="GO:0005525">
    <property type="term" value="F:GTP binding"/>
    <property type="evidence" value="ECO:0007669"/>
    <property type="project" value="UniProtKB-UniRule"/>
</dbReference>
<keyword evidence="1 10" id="KW-0963">Cytoplasm</keyword>
<evidence type="ECO:0000256" key="6">
    <source>
        <dbReference type="ARBA" id="ARBA00022801"/>
    </source>
</evidence>
<reference evidence="14 15" key="1">
    <citation type="journal article" date="2013" name="Int. J. Syst. Evol. Microbiol.">
        <title>Ilumatobacter nonamiense sp. nov. and Ilumatobacter coccineum sp. nov., isolated from seashore sand.</title>
        <authorList>
            <person name="Matsumoto A."/>
            <person name="Kasai H."/>
            <person name="Matsuo Y."/>
            <person name="Shizuri Y."/>
            <person name="Ichikawa N."/>
            <person name="Fujita N."/>
            <person name="Omura S."/>
            <person name="Takahashi Y."/>
        </authorList>
    </citation>
    <scope>NUCLEOTIDE SEQUENCE [LARGE SCALE GENOMIC DNA]</scope>
    <source>
        <strain evidence="15">NBRC 103263 / KCTC 29153 / YM16-304</strain>
    </source>
</reference>
<keyword evidence="3 10" id="KW-0479">Metal-binding</keyword>
<evidence type="ECO:0000256" key="7">
    <source>
        <dbReference type="ARBA" id="ARBA00022833"/>
    </source>
</evidence>
<evidence type="ECO:0000256" key="3">
    <source>
        <dbReference type="ARBA" id="ARBA00022723"/>
    </source>
</evidence>
<dbReference type="Gene3D" id="3.40.50.300">
    <property type="entry name" value="P-loop containing nucleotide triphosphate hydrolases"/>
    <property type="match status" value="1"/>
</dbReference>
<feature type="binding site" evidence="10">
    <location>
        <position position="286"/>
    </location>
    <ligand>
        <name>Zn(2+)</name>
        <dbReference type="ChEBI" id="CHEBI:29105"/>
    </ligand>
</feature>
<feature type="binding site" evidence="10">
    <location>
        <begin position="148"/>
        <end position="151"/>
    </location>
    <ligand>
        <name>GTP</name>
        <dbReference type="ChEBI" id="CHEBI:37565"/>
    </ligand>
</feature>
<dbReference type="PROSITE" id="PS50936">
    <property type="entry name" value="ENGC_GTPASE"/>
    <property type="match status" value="1"/>
</dbReference>
<proteinExistence type="inferred from homology"/>
<dbReference type="InterPro" id="IPR030378">
    <property type="entry name" value="G_CP_dom"/>
</dbReference>
<dbReference type="InterPro" id="IPR004881">
    <property type="entry name" value="Ribosome_biogen_GTPase_RsgA"/>
</dbReference>
<keyword evidence="7 10" id="KW-0862">Zinc</keyword>
<evidence type="ECO:0000256" key="2">
    <source>
        <dbReference type="ARBA" id="ARBA00022517"/>
    </source>
</evidence>
<evidence type="ECO:0000256" key="11">
    <source>
        <dbReference type="SAM" id="MobiDB-lite"/>
    </source>
</evidence>
<evidence type="ECO:0000256" key="8">
    <source>
        <dbReference type="ARBA" id="ARBA00022884"/>
    </source>
</evidence>
<evidence type="ECO:0000256" key="4">
    <source>
        <dbReference type="ARBA" id="ARBA00022730"/>
    </source>
</evidence>
<protein>
    <recommendedName>
        <fullName evidence="10">Small ribosomal subunit biogenesis GTPase RsgA</fullName>
        <ecNumber evidence="10">3.6.1.-</ecNumber>
    </recommendedName>
</protein>
<dbReference type="GO" id="GO:0003924">
    <property type="term" value="F:GTPase activity"/>
    <property type="evidence" value="ECO:0007669"/>
    <property type="project" value="UniProtKB-UniRule"/>
</dbReference>
<evidence type="ECO:0000313" key="14">
    <source>
        <dbReference type="EMBL" id="BAN00664.1"/>
    </source>
</evidence>
<dbReference type="InterPro" id="IPR010914">
    <property type="entry name" value="RsgA_GTPase_dom"/>
</dbReference>
<dbReference type="PANTHER" id="PTHR32120">
    <property type="entry name" value="SMALL RIBOSOMAL SUBUNIT BIOGENESIS GTPASE RSGA"/>
    <property type="match status" value="1"/>
</dbReference>
<keyword evidence="4 10" id="KW-0699">rRNA-binding</keyword>
<feature type="region of interest" description="Disordered" evidence="11">
    <location>
        <begin position="323"/>
        <end position="355"/>
    </location>
</feature>
<keyword evidence="9 10" id="KW-0342">GTP-binding</keyword>
<feature type="domain" description="CP-type G" evidence="13">
    <location>
        <begin position="100"/>
        <end position="258"/>
    </location>
</feature>
<feature type="compositionally biased region" description="Basic and acidic residues" evidence="11">
    <location>
        <begin position="325"/>
        <end position="355"/>
    </location>
</feature>
<keyword evidence="8 10" id="KW-0694">RNA-binding</keyword>
<dbReference type="InterPro" id="IPR027417">
    <property type="entry name" value="P-loop_NTPase"/>
</dbReference>
<comment type="function">
    <text evidence="10">One of several proteins that assist in the late maturation steps of the functional core of the 30S ribosomal subunit. Helps release RbfA from mature subunits. May play a role in the assembly of ribosomal proteins into the subunit. Circularly permuted GTPase that catalyzes slow GTP hydrolysis, GTPase activity is stimulated by the 30S ribosomal subunit.</text>
</comment>
<dbReference type="Gene3D" id="1.10.40.50">
    <property type="entry name" value="Probable gtpase engc, domain 3"/>
    <property type="match status" value="1"/>
</dbReference>
<evidence type="ECO:0000259" key="13">
    <source>
        <dbReference type="PROSITE" id="PS51721"/>
    </source>
</evidence>
<dbReference type="GO" id="GO:0046872">
    <property type="term" value="F:metal ion binding"/>
    <property type="evidence" value="ECO:0007669"/>
    <property type="project" value="UniProtKB-KW"/>
</dbReference>
<keyword evidence="2 10" id="KW-0690">Ribosome biogenesis</keyword>
<dbReference type="SUPFAM" id="SSF52540">
    <property type="entry name" value="P-loop containing nucleoside triphosphate hydrolases"/>
    <property type="match status" value="1"/>
</dbReference>